<protein>
    <recommendedName>
        <fullName evidence="2">EthD domain-containing protein</fullName>
    </recommendedName>
</protein>
<dbReference type="OrthoDB" id="3454835at2759"/>
<feature type="domain" description="EthD" evidence="2">
    <location>
        <begin position="21"/>
        <end position="119"/>
    </location>
</feature>
<dbReference type="EMBL" id="CDHN01000006">
    <property type="protein sequence ID" value="CEJ94079.1"/>
    <property type="molecule type" value="Genomic_DNA"/>
</dbReference>
<dbReference type="InterPro" id="IPR011008">
    <property type="entry name" value="Dimeric_a/b-barrel"/>
</dbReference>
<dbReference type="Gene3D" id="3.30.70.100">
    <property type="match status" value="1"/>
</dbReference>
<name>A0A0A1TGT7_9HYPO</name>
<organism evidence="3 4">
    <name type="scientific">[Torrubiella] hemipterigena</name>
    <dbReference type="NCBI Taxonomy" id="1531966"/>
    <lineage>
        <taxon>Eukaryota</taxon>
        <taxon>Fungi</taxon>
        <taxon>Dikarya</taxon>
        <taxon>Ascomycota</taxon>
        <taxon>Pezizomycotina</taxon>
        <taxon>Sordariomycetes</taxon>
        <taxon>Hypocreomycetidae</taxon>
        <taxon>Hypocreales</taxon>
        <taxon>Clavicipitaceae</taxon>
        <taxon>Clavicipitaceae incertae sedis</taxon>
        <taxon>'Torrubiella' clade</taxon>
    </lineage>
</organism>
<dbReference type="HOGENOM" id="CLU_115019_0_0_1"/>
<accession>A0A0A1TGT7</accession>
<dbReference type="GO" id="GO:0016491">
    <property type="term" value="F:oxidoreductase activity"/>
    <property type="evidence" value="ECO:0007669"/>
    <property type="project" value="InterPro"/>
</dbReference>
<evidence type="ECO:0000313" key="3">
    <source>
        <dbReference type="EMBL" id="CEJ94079.1"/>
    </source>
</evidence>
<evidence type="ECO:0000313" key="4">
    <source>
        <dbReference type="Proteomes" id="UP000039046"/>
    </source>
</evidence>
<dbReference type="SUPFAM" id="SSF54909">
    <property type="entry name" value="Dimeric alpha+beta barrel"/>
    <property type="match status" value="1"/>
</dbReference>
<keyword evidence="4" id="KW-1185">Reference proteome</keyword>
<dbReference type="InterPro" id="IPR009799">
    <property type="entry name" value="EthD_dom"/>
</dbReference>
<proteinExistence type="inferred from homology"/>
<gene>
    <name evidence="3" type="ORF">VHEMI09633</name>
</gene>
<evidence type="ECO:0000259" key="2">
    <source>
        <dbReference type="Pfam" id="PF07110"/>
    </source>
</evidence>
<dbReference type="Proteomes" id="UP000039046">
    <property type="component" value="Unassembled WGS sequence"/>
</dbReference>
<reference evidence="3 4" key="1">
    <citation type="journal article" date="2015" name="Genome Announc.">
        <title>Draft Genome Sequence and Gene Annotation of the Entomopathogenic Fungus Verticillium hemipterigenum.</title>
        <authorList>
            <person name="Horn F."/>
            <person name="Habel A."/>
            <person name="Scharf D.H."/>
            <person name="Dworschak J."/>
            <person name="Brakhage A.A."/>
            <person name="Guthke R."/>
            <person name="Hertweck C."/>
            <person name="Linde J."/>
        </authorList>
    </citation>
    <scope>NUCLEOTIDE SEQUENCE [LARGE SCALE GENOMIC DNA]</scope>
</reference>
<dbReference type="STRING" id="1531966.A0A0A1TGT7"/>
<dbReference type="Pfam" id="PF07110">
    <property type="entry name" value="EthD"/>
    <property type="match status" value="1"/>
</dbReference>
<evidence type="ECO:0000256" key="1">
    <source>
        <dbReference type="ARBA" id="ARBA00005986"/>
    </source>
</evidence>
<sequence>MSDTTATTKRSLAWTVCGSRRDGMSEEEFRHYMTNVHAPLVREALARHGITGYTMCFFDSTTKGLLDQVMGGQQFFTNETNYDIITQVRFPDVQCWINFQNDPFYKEKVAPDHHRFTNPDRVFINIGWVEDFIIDGKIVA</sequence>
<dbReference type="AlphaFoldDB" id="A0A0A1TGT7"/>
<comment type="similarity">
    <text evidence="1">Belongs to the tpcK family.</text>
</comment>